<protein>
    <submittedName>
        <fullName evidence="1">Uncharacterized protein</fullName>
    </submittedName>
</protein>
<comment type="caution">
    <text evidence="1">The sequence shown here is derived from an EMBL/GenBank/DDBJ whole genome shotgun (WGS) entry which is preliminary data.</text>
</comment>
<reference evidence="1 2" key="1">
    <citation type="journal article" date="2021" name="BMC Genomics">
        <title>Datura genome reveals duplications of psychoactive alkaloid biosynthetic genes and high mutation rate following tissue culture.</title>
        <authorList>
            <person name="Rajewski A."/>
            <person name="Carter-House D."/>
            <person name="Stajich J."/>
            <person name="Litt A."/>
        </authorList>
    </citation>
    <scope>NUCLEOTIDE SEQUENCE [LARGE SCALE GENOMIC DNA]</scope>
    <source>
        <strain evidence="1">AR-01</strain>
    </source>
</reference>
<evidence type="ECO:0000313" key="2">
    <source>
        <dbReference type="Proteomes" id="UP000823775"/>
    </source>
</evidence>
<dbReference type="Proteomes" id="UP000823775">
    <property type="component" value="Unassembled WGS sequence"/>
</dbReference>
<proteinExistence type="predicted"/>
<accession>A0ABS8TNU9</accession>
<gene>
    <name evidence="1" type="ORF">HAX54_013312</name>
</gene>
<sequence length="51" mass="5401">MDKKHVSSSASQLKAPVGWGAGMVLPQVVVELGPIKQGLKLGHRPILSLKL</sequence>
<keyword evidence="2" id="KW-1185">Reference proteome</keyword>
<evidence type="ECO:0000313" key="1">
    <source>
        <dbReference type="EMBL" id="MCD7472277.1"/>
    </source>
</evidence>
<dbReference type="EMBL" id="JACEIK010001798">
    <property type="protein sequence ID" value="MCD7472277.1"/>
    <property type="molecule type" value="Genomic_DNA"/>
</dbReference>
<name>A0ABS8TNU9_DATST</name>
<organism evidence="1 2">
    <name type="scientific">Datura stramonium</name>
    <name type="common">Jimsonweed</name>
    <name type="synonym">Common thornapple</name>
    <dbReference type="NCBI Taxonomy" id="4076"/>
    <lineage>
        <taxon>Eukaryota</taxon>
        <taxon>Viridiplantae</taxon>
        <taxon>Streptophyta</taxon>
        <taxon>Embryophyta</taxon>
        <taxon>Tracheophyta</taxon>
        <taxon>Spermatophyta</taxon>
        <taxon>Magnoliopsida</taxon>
        <taxon>eudicotyledons</taxon>
        <taxon>Gunneridae</taxon>
        <taxon>Pentapetalae</taxon>
        <taxon>asterids</taxon>
        <taxon>lamiids</taxon>
        <taxon>Solanales</taxon>
        <taxon>Solanaceae</taxon>
        <taxon>Solanoideae</taxon>
        <taxon>Datureae</taxon>
        <taxon>Datura</taxon>
    </lineage>
</organism>